<evidence type="ECO:0000313" key="4">
    <source>
        <dbReference type="EMBL" id="MDP9647014.1"/>
    </source>
</evidence>
<dbReference type="Pfam" id="PF13561">
    <property type="entry name" value="adh_short_C2"/>
    <property type="match status" value="1"/>
</dbReference>
<dbReference type="GO" id="GO:0016614">
    <property type="term" value="F:oxidoreductase activity, acting on CH-OH group of donors"/>
    <property type="evidence" value="ECO:0007669"/>
    <property type="project" value="UniProtKB-ARBA"/>
</dbReference>
<comment type="similarity">
    <text evidence="1">Belongs to the short-chain dehydrogenases/reductases (SDR) family.</text>
</comment>
<dbReference type="PANTHER" id="PTHR48107:SF16">
    <property type="entry name" value="NADPH-DEPENDENT ALDEHYDE REDUCTASE 1, CHLOROPLASTIC"/>
    <property type="match status" value="1"/>
</dbReference>
<dbReference type="PANTHER" id="PTHR48107">
    <property type="entry name" value="NADPH-DEPENDENT ALDEHYDE REDUCTASE-LIKE PROTEIN, CHLOROPLASTIC-RELATED"/>
    <property type="match status" value="1"/>
</dbReference>
<dbReference type="NCBIfam" id="NF005559">
    <property type="entry name" value="PRK07231.1"/>
    <property type="match status" value="1"/>
</dbReference>
<dbReference type="CDD" id="cd05355">
    <property type="entry name" value="SDR_c1"/>
    <property type="match status" value="1"/>
</dbReference>
<comment type="caution">
    <text evidence="4">The sequence shown here is derived from an EMBL/GenBank/DDBJ whole genome shotgun (WGS) entry which is preliminary data.</text>
</comment>
<sequence length="288" mass="30540">MSDTERPTPPFKGQQQDQTPGRTAEMNPQPDHGEKSYKGSGRLAGKAAIITGGDSGIGRAVAIAFAREGADVLISYLNEDDDARETARWVEEAGRKAVLVPGDIANPAHCNAIVDKAIEAFGRLDVLVNNAAYQMTYPSLDEISDEEWDKTFDTNIGAMFRITRAAVRHMKPGGAIVNTTSINADHPNPGLIAYATTKGAIQNFTGGLAQLLAEKGIRANCVAPGPIWTPLIPSTMPPEKVEKFGEQVPMKRPGQPAEVAPAYVMLASDEASYISGATIAVTGGSPII</sequence>
<dbReference type="PRINTS" id="PR00080">
    <property type="entry name" value="SDRFAMILY"/>
</dbReference>
<organism evidence="4 5">
    <name type="scientific">Paraburkholderia caledonica</name>
    <dbReference type="NCBI Taxonomy" id="134536"/>
    <lineage>
        <taxon>Bacteria</taxon>
        <taxon>Pseudomonadati</taxon>
        <taxon>Pseudomonadota</taxon>
        <taxon>Betaproteobacteria</taxon>
        <taxon>Burkholderiales</taxon>
        <taxon>Burkholderiaceae</taxon>
        <taxon>Paraburkholderia</taxon>
    </lineage>
</organism>
<dbReference type="InterPro" id="IPR036291">
    <property type="entry name" value="NAD(P)-bd_dom_sf"/>
</dbReference>
<evidence type="ECO:0000256" key="1">
    <source>
        <dbReference type="ARBA" id="ARBA00006484"/>
    </source>
</evidence>
<dbReference type="AlphaFoldDB" id="A0AB73IAQ5"/>
<dbReference type="PROSITE" id="PS00061">
    <property type="entry name" value="ADH_SHORT"/>
    <property type="match status" value="1"/>
</dbReference>
<accession>A0AB73IAQ5</accession>
<dbReference type="Proteomes" id="UP001229486">
    <property type="component" value="Unassembled WGS sequence"/>
</dbReference>
<dbReference type="FunFam" id="3.40.50.720:FF:000084">
    <property type="entry name" value="Short-chain dehydrogenase reductase"/>
    <property type="match status" value="1"/>
</dbReference>
<dbReference type="Gene3D" id="3.40.50.720">
    <property type="entry name" value="NAD(P)-binding Rossmann-like Domain"/>
    <property type="match status" value="1"/>
</dbReference>
<dbReference type="InterPro" id="IPR002347">
    <property type="entry name" value="SDR_fam"/>
</dbReference>
<evidence type="ECO:0000256" key="2">
    <source>
        <dbReference type="ARBA" id="ARBA00023002"/>
    </source>
</evidence>
<dbReference type="SUPFAM" id="SSF51735">
    <property type="entry name" value="NAD(P)-binding Rossmann-fold domains"/>
    <property type="match status" value="1"/>
</dbReference>
<gene>
    <name evidence="4" type="ORF">J2793_002460</name>
</gene>
<dbReference type="RefSeq" id="WP_392393518.1">
    <property type="nucleotide sequence ID" value="NZ_JAURTK010000003.1"/>
</dbReference>
<name>A0AB73IAQ5_9BURK</name>
<proteinExistence type="inferred from homology"/>
<dbReference type="InterPro" id="IPR020904">
    <property type="entry name" value="Sc_DH/Rdtase_CS"/>
</dbReference>
<dbReference type="EMBL" id="JAURTK010000003">
    <property type="protein sequence ID" value="MDP9647014.1"/>
    <property type="molecule type" value="Genomic_DNA"/>
</dbReference>
<evidence type="ECO:0000256" key="3">
    <source>
        <dbReference type="SAM" id="MobiDB-lite"/>
    </source>
</evidence>
<keyword evidence="2" id="KW-0560">Oxidoreductase</keyword>
<evidence type="ECO:0000313" key="5">
    <source>
        <dbReference type="Proteomes" id="UP001229486"/>
    </source>
</evidence>
<protein>
    <submittedName>
        <fullName evidence="4">NAD(P)-dependent dehydrogenase (Short-subunit alcohol dehydrogenase family)</fullName>
    </submittedName>
</protein>
<dbReference type="PRINTS" id="PR00081">
    <property type="entry name" value="GDHRDH"/>
</dbReference>
<feature type="region of interest" description="Disordered" evidence="3">
    <location>
        <begin position="1"/>
        <end position="40"/>
    </location>
</feature>
<reference evidence="4" key="1">
    <citation type="submission" date="2023-07" db="EMBL/GenBank/DDBJ databases">
        <title>Sorghum-associated microbial communities from plants grown in Nebraska, USA.</title>
        <authorList>
            <person name="Schachtman D."/>
        </authorList>
    </citation>
    <scope>NUCLEOTIDE SEQUENCE</scope>
    <source>
        <strain evidence="4">DS1061</strain>
    </source>
</reference>